<dbReference type="RefSeq" id="WP_345154189.1">
    <property type="nucleotide sequence ID" value="NZ_BAABEO010000034.1"/>
</dbReference>
<name>A0ABP7DC95_9MICC</name>
<dbReference type="InterPro" id="IPR029058">
    <property type="entry name" value="AB_hydrolase_fold"/>
</dbReference>
<proteinExistence type="predicted"/>
<feature type="signal peptide" evidence="1">
    <location>
        <begin position="1"/>
        <end position="37"/>
    </location>
</feature>
<evidence type="ECO:0000313" key="2">
    <source>
        <dbReference type="EMBL" id="GAA3702164.1"/>
    </source>
</evidence>
<keyword evidence="3" id="KW-1185">Reference proteome</keyword>
<evidence type="ECO:0000256" key="1">
    <source>
        <dbReference type="SAM" id="SignalP"/>
    </source>
</evidence>
<comment type="caution">
    <text evidence="2">The sequence shown here is derived from an EMBL/GenBank/DDBJ whole genome shotgun (WGS) entry which is preliminary data.</text>
</comment>
<organism evidence="2 3">
    <name type="scientific">Arthrobacter ginkgonis</name>
    <dbReference type="NCBI Taxonomy" id="1630594"/>
    <lineage>
        <taxon>Bacteria</taxon>
        <taxon>Bacillati</taxon>
        <taxon>Actinomycetota</taxon>
        <taxon>Actinomycetes</taxon>
        <taxon>Micrococcales</taxon>
        <taxon>Micrococcaceae</taxon>
        <taxon>Arthrobacter</taxon>
    </lineage>
</organism>
<evidence type="ECO:0000313" key="3">
    <source>
        <dbReference type="Proteomes" id="UP001500752"/>
    </source>
</evidence>
<feature type="chain" id="PRO_5047122173" evidence="1">
    <location>
        <begin position="38"/>
        <end position="270"/>
    </location>
</feature>
<accession>A0ABP7DC95</accession>
<dbReference type="EMBL" id="BAABEO010000034">
    <property type="protein sequence ID" value="GAA3702164.1"/>
    <property type="molecule type" value="Genomic_DNA"/>
</dbReference>
<dbReference type="Proteomes" id="UP001500752">
    <property type="component" value="Unassembled WGS sequence"/>
</dbReference>
<reference evidence="3" key="1">
    <citation type="journal article" date="2019" name="Int. J. Syst. Evol. Microbiol.">
        <title>The Global Catalogue of Microorganisms (GCM) 10K type strain sequencing project: providing services to taxonomists for standard genome sequencing and annotation.</title>
        <authorList>
            <consortium name="The Broad Institute Genomics Platform"/>
            <consortium name="The Broad Institute Genome Sequencing Center for Infectious Disease"/>
            <person name="Wu L."/>
            <person name="Ma J."/>
        </authorList>
    </citation>
    <scope>NUCLEOTIDE SEQUENCE [LARGE SCALE GENOMIC DNA]</scope>
    <source>
        <strain evidence="3">JCM 30742</strain>
    </source>
</reference>
<keyword evidence="1" id="KW-0732">Signal</keyword>
<gene>
    <name evidence="2" type="ORF">GCM10023081_43220</name>
</gene>
<sequence>MKTLRTAKILRTAAVGALALAAALSGIQLGNAPNASAAGTKTLKTFTSAGTTSQYHVYAAGTGDPKGILFYLDGDGQWAFNHPTSPYALGGSKGIVAKARARGYITVVVKTPDRKGTATWWEDGAKNAKYFDALRRKVQAKYPKAEQVWLAGYSGGAEFLTESYLPRYPSAISHGGGAVLLGGGNAPYQKAKAFPKAKAAKFAMHWYTGTADTAKNSDAGFDAIGQAKAGKAWYAKRGFRTTSKYPAGVGHDLTGRFGGVIAAALDKNKP</sequence>
<dbReference type="SUPFAM" id="SSF53474">
    <property type="entry name" value="alpha/beta-Hydrolases"/>
    <property type="match status" value="1"/>
</dbReference>
<protein>
    <submittedName>
        <fullName evidence="2">Uncharacterized protein</fullName>
    </submittedName>
</protein>
<dbReference type="Gene3D" id="3.40.50.1820">
    <property type="entry name" value="alpha/beta hydrolase"/>
    <property type="match status" value="1"/>
</dbReference>